<evidence type="ECO:0000256" key="1">
    <source>
        <dbReference type="SAM" id="MobiDB-lite"/>
    </source>
</evidence>
<keyword evidence="3" id="KW-1185">Reference proteome</keyword>
<gene>
    <name evidence="2" type="ORF">PLEPLA_LOCUS5513</name>
</gene>
<reference evidence="2" key="1">
    <citation type="submission" date="2020-03" db="EMBL/GenBank/DDBJ databases">
        <authorList>
            <person name="Weist P."/>
        </authorList>
    </citation>
    <scope>NUCLEOTIDE SEQUENCE</scope>
</reference>
<evidence type="ECO:0000313" key="3">
    <source>
        <dbReference type="Proteomes" id="UP001153269"/>
    </source>
</evidence>
<sequence length="121" mass="13139">MHPGTPRHSEFSVCCEPVLSSPYLPARWTVFVEANRETLLFYVCRGGKGEKRPPFIVLGLCFSGCGAAVGDPAGCVFTEACQQTCRQCLSAGLFVSEATIGTQRSEGSSIHRETQIPLQRD</sequence>
<accession>A0A9N7YAY1</accession>
<comment type="caution">
    <text evidence="2">The sequence shown here is derived from an EMBL/GenBank/DDBJ whole genome shotgun (WGS) entry which is preliminary data.</text>
</comment>
<feature type="compositionally biased region" description="Basic and acidic residues" evidence="1">
    <location>
        <begin position="109"/>
        <end position="121"/>
    </location>
</feature>
<name>A0A9N7YAY1_PLEPL</name>
<dbReference type="EMBL" id="CADEAL010000279">
    <property type="protein sequence ID" value="CAB1417694.1"/>
    <property type="molecule type" value="Genomic_DNA"/>
</dbReference>
<proteinExistence type="predicted"/>
<dbReference type="Proteomes" id="UP001153269">
    <property type="component" value="Unassembled WGS sequence"/>
</dbReference>
<evidence type="ECO:0000313" key="2">
    <source>
        <dbReference type="EMBL" id="CAB1417694.1"/>
    </source>
</evidence>
<dbReference type="AlphaFoldDB" id="A0A9N7YAY1"/>
<organism evidence="2 3">
    <name type="scientific">Pleuronectes platessa</name>
    <name type="common">European plaice</name>
    <dbReference type="NCBI Taxonomy" id="8262"/>
    <lineage>
        <taxon>Eukaryota</taxon>
        <taxon>Metazoa</taxon>
        <taxon>Chordata</taxon>
        <taxon>Craniata</taxon>
        <taxon>Vertebrata</taxon>
        <taxon>Euteleostomi</taxon>
        <taxon>Actinopterygii</taxon>
        <taxon>Neopterygii</taxon>
        <taxon>Teleostei</taxon>
        <taxon>Neoteleostei</taxon>
        <taxon>Acanthomorphata</taxon>
        <taxon>Carangaria</taxon>
        <taxon>Pleuronectiformes</taxon>
        <taxon>Pleuronectoidei</taxon>
        <taxon>Pleuronectidae</taxon>
        <taxon>Pleuronectes</taxon>
    </lineage>
</organism>
<protein>
    <submittedName>
        <fullName evidence="2">Uncharacterized protein</fullName>
    </submittedName>
</protein>
<feature type="region of interest" description="Disordered" evidence="1">
    <location>
        <begin position="102"/>
        <end position="121"/>
    </location>
</feature>